<keyword evidence="2" id="KW-0521">NADP</keyword>
<dbReference type="PANTHER" id="PTHR42760:SF111">
    <property type="entry name" value="3-OXOACYL-(ACYL-CARRIER-PROTEIN) REDUCTASE (AFU_ORTHOLOGUE AFUA_1G10100)"/>
    <property type="match status" value="1"/>
</dbReference>
<dbReference type="PRINTS" id="PR00080">
    <property type="entry name" value="SDRFAMILY"/>
</dbReference>
<dbReference type="Pfam" id="PF00106">
    <property type="entry name" value="adh_short"/>
    <property type="match status" value="1"/>
</dbReference>
<reference evidence="4 5" key="1">
    <citation type="submission" date="2015-01" db="EMBL/GenBank/DDBJ databases">
        <title>The Genome Sequence of Exophiala xenobiotica CBS118157.</title>
        <authorList>
            <consortium name="The Broad Institute Genomics Platform"/>
            <person name="Cuomo C."/>
            <person name="de Hoog S."/>
            <person name="Gorbushina A."/>
            <person name="Stielow B."/>
            <person name="Teixiera M."/>
            <person name="Abouelleil A."/>
            <person name="Chapman S.B."/>
            <person name="Priest M."/>
            <person name="Young S.K."/>
            <person name="Wortman J."/>
            <person name="Nusbaum C."/>
            <person name="Birren B."/>
        </authorList>
    </citation>
    <scope>NUCLEOTIDE SEQUENCE [LARGE SCALE GENOMIC DNA]</scope>
    <source>
        <strain evidence="4 5">CBS 118157</strain>
    </source>
</reference>
<dbReference type="GO" id="GO:0048038">
    <property type="term" value="F:quinone binding"/>
    <property type="evidence" value="ECO:0007669"/>
    <property type="project" value="TreeGrafter"/>
</dbReference>
<proteinExistence type="inferred from homology"/>
<dbReference type="SUPFAM" id="SSF51735">
    <property type="entry name" value="NAD(P)-binding Rossmann-fold domains"/>
    <property type="match status" value="1"/>
</dbReference>
<organism evidence="4 5">
    <name type="scientific">Exophiala xenobiotica</name>
    <dbReference type="NCBI Taxonomy" id="348802"/>
    <lineage>
        <taxon>Eukaryota</taxon>
        <taxon>Fungi</taxon>
        <taxon>Dikarya</taxon>
        <taxon>Ascomycota</taxon>
        <taxon>Pezizomycotina</taxon>
        <taxon>Eurotiomycetes</taxon>
        <taxon>Chaetothyriomycetidae</taxon>
        <taxon>Chaetothyriales</taxon>
        <taxon>Herpotrichiellaceae</taxon>
        <taxon>Exophiala</taxon>
    </lineage>
</organism>
<evidence type="ECO:0000256" key="2">
    <source>
        <dbReference type="ARBA" id="ARBA00022857"/>
    </source>
</evidence>
<dbReference type="AlphaFoldDB" id="A0A0D2DAK1"/>
<dbReference type="RefSeq" id="XP_013319936.1">
    <property type="nucleotide sequence ID" value="XM_013464482.1"/>
</dbReference>
<dbReference type="CDD" id="cd05233">
    <property type="entry name" value="SDR_c"/>
    <property type="match status" value="1"/>
</dbReference>
<gene>
    <name evidence="4" type="ORF">PV05_03806</name>
</gene>
<dbReference type="InterPro" id="IPR036291">
    <property type="entry name" value="NAD(P)-bd_dom_sf"/>
</dbReference>
<evidence type="ECO:0000256" key="3">
    <source>
        <dbReference type="RuleBase" id="RU000363"/>
    </source>
</evidence>
<dbReference type="PRINTS" id="PR00081">
    <property type="entry name" value="GDHRDH"/>
</dbReference>
<dbReference type="GO" id="GO:0006633">
    <property type="term" value="P:fatty acid biosynthetic process"/>
    <property type="evidence" value="ECO:0007669"/>
    <property type="project" value="TreeGrafter"/>
</dbReference>
<dbReference type="InterPro" id="IPR020904">
    <property type="entry name" value="Sc_DH/Rdtase_CS"/>
</dbReference>
<sequence length="438" mass="49146">MGDPGGPASIVAAAKQHFTDSKTGRFQIDIIVNNAGVVSMEWIQDFKFESFHQSYAVNVLGPLLLMQAAMPYLPHDRSGRIVNVSSVSSQLGCASHSVYGGSKAALEAMTRTWARELASRATVNAVNPGPVARKMYAHVPGSEFERMSKPFLLNTPLAEVRPQIDGEDLVKCAYTNRLAMASSGMAINLDVPAFWFNQPPSQQLPPSEYAGYVGPESFTFPVSDSPAPPIFTDFSEGNWVWQPVLDEGTFFQEFSAQDDGRSDYCLRVLKGYPETFVREGRSDFLHQRLYRDSSPKPIQDAYCICSVYLSKTEANENMVYRIIDSKVNALLEPHSSWTYDVNLACVQALVLVLIIRLFDCNIKQRVLAEQLEVVLDLWTEQLRRRTVVELPPMWSAHHVWASVESARRTIMISFLLRGLYSLLKRRVCQFASTMRTLP</sequence>
<dbReference type="HOGENOM" id="CLU_625603_0_0_1"/>
<dbReference type="PROSITE" id="PS00061">
    <property type="entry name" value="ADH_SHORT"/>
    <property type="match status" value="1"/>
</dbReference>
<dbReference type="PANTHER" id="PTHR42760">
    <property type="entry name" value="SHORT-CHAIN DEHYDROGENASES/REDUCTASES FAMILY MEMBER"/>
    <property type="match status" value="1"/>
</dbReference>
<name>A0A0D2DAK1_9EURO</name>
<dbReference type="OrthoDB" id="47007at2759"/>
<dbReference type="GeneID" id="25325714"/>
<dbReference type="Gene3D" id="3.40.50.720">
    <property type="entry name" value="NAD(P)-binding Rossmann-like Domain"/>
    <property type="match status" value="1"/>
</dbReference>
<accession>A0A0D2DAK1</accession>
<dbReference type="EMBL" id="KN847318">
    <property type="protein sequence ID" value="KIW59352.1"/>
    <property type="molecule type" value="Genomic_DNA"/>
</dbReference>
<comment type="similarity">
    <text evidence="1 3">Belongs to the short-chain dehydrogenases/reductases (SDR) family.</text>
</comment>
<evidence type="ECO:0000313" key="4">
    <source>
        <dbReference type="EMBL" id="KIW59352.1"/>
    </source>
</evidence>
<dbReference type="Proteomes" id="UP000054342">
    <property type="component" value="Unassembled WGS sequence"/>
</dbReference>
<dbReference type="GO" id="GO:0016616">
    <property type="term" value="F:oxidoreductase activity, acting on the CH-OH group of donors, NAD or NADP as acceptor"/>
    <property type="evidence" value="ECO:0007669"/>
    <property type="project" value="TreeGrafter"/>
</dbReference>
<protein>
    <submittedName>
        <fullName evidence="4">Uncharacterized protein</fullName>
    </submittedName>
</protein>
<evidence type="ECO:0000256" key="1">
    <source>
        <dbReference type="ARBA" id="ARBA00006484"/>
    </source>
</evidence>
<dbReference type="STRING" id="348802.A0A0D2DAK1"/>
<evidence type="ECO:0000313" key="5">
    <source>
        <dbReference type="Proteomes" id="UP000054342"/>
    </source>
</evidence>
<dbReference type="InterPro" id="IPR002347">
    <property type="entry name" value="SDR_fam"/>
</dbReference>
<keyword evidence="5" id="KW-1185">Reference proteome</keyword>